<keyword evidence="2" id="KW-0401">Integrin</keyword>
<feature type="domain" description="Integrin alpha third immunoglobulin-like" evidence="6">
    <location>
        <begin position="91"/>
        <end position="288"/>
    </location>
</feature>
<dbReference type="Proteomes" id="UP001497623">
    <property type="component" value="Unassembled WGS sequence"/>
</dbReference>
<dbReference type="GO" id="GO:0007229">
    <property type="term" value="P:integrin-mediated signaling pathway"/>
    <property type="evidence" value="ECO:0007669"/>
    <property type="project" value="UniProtKB-KW"/>
</dbReference>
<evidence type="ECO:0000256" key="4">
    <source>
        <dbReference type="ARBA" id="ARBA00023180"/>
    </source>
</evidence>
<evidence type="ECO:0000256" key="1">
    <source>
        <dbReference type="ARBA" id="ARBA00004479"/>
    </source>
</evidence>
<dbReference type="InterPro" id="IPR048286">
    <property type="entry name" value="Integrin_alpha_Ig-like_3"/>
</dbReference>
<keyword evidence="5" id="KW-0812">Transmembrane</keyword>
<dbReference type="AlphaFoldDB" id="A0AAV2Q6Q0"/>
<evidence type="ECO:0000259" key="6">
    <source>
        <dbReference type="Pfam" id="PF20806"/>
    </source>
</evidence>
<dbReference type="GO" id="GO:0033627">
    <property type="term" value="P:cell adhesion mediated by integrin"/>
    <property type="evidence" value="ECO:0007669"/>
    <property type="project" value="TreeGrafter"/>
</dbReference>
<dbReference type="GO" id="GO:0005178">
    <property type="term" value="F:integrin binding"/>
    <property type="evidence" value="ECO:0007669"/>
    <property type="project" value="TreeGrafter"/>
</dbReference>
<evidence type="ECO:0000256" key="2">
    <source>
        <dbReference type="ARBA" id="ARBA00023037"/>
    </source>
</evidence>
<dbReference type="Gene3D" id="1.20.5.930">
    <property type="entry name" value="Bicelle-embedded integrin alpha(iib) transmembrane segment"/>
    <property type="match status" value="1"/>
</dbReference>
<gene>
    <name evidence="7" type="ORF">MNOR_LOCUS7915</name>
</gene>
<name>A0AAV2Q6Q0_MEGNR</name>
<accession>A0AAV2Q6Q0</accession>
<proteinExistence type="predicted"/>
<comment type="subcellular location">
    <subcellularLocation>
        <location evidence="1">Membrane</location>
        <topology evidence="1">Single-pass type I membrane protein</topology>
    </subcellularLocation>
</comment>
<feature type="transmembrane region" description="Helical" evidence="5">
    <location>
        <begin position="320"/>
        <end position="341"/>
    </location>
</feature>
<keyword evidence="3 5" id="KW-0472">Membrane</keyword>
<dbReference type="Gene3D" id="2.60.40.1530">
    <property type="entry name" value="ntegrin, alpha v. Chain A, domain 4"/>
    <property type="match status" value="1"/>
</dbReference>
<dbReference type="Pfam" id="PF20806">
    <property type="entry name" value="Integrin_A_Ig_3"/>
    <property type="match status" value="1"/>
</dbReference>
<evidence type="ECO:0000313" key="8">
    <source>
        <dbReference type="Proteomes" id="UP001497623"/>
    </source>
</evidence>
<dbReference type="SUPFAM" id="SSF69179">
    <property type="entry name" value="Integrin domains"/>
    <property type="match status" value="1"/>
</dbReference>
<dbReference type="EMBL" id="CAXKWB010003570">
    <property type="protein sequence ID" value="CAL4069519.1"/>
    <property type="molecule type" value="Genomic_DNA"/>
</dbReference>
<comment type="caution">
    <text evidence="7">The sequence shown here is derived from an EMBL/GenBank/DDBJ whole genome shotgun (WGS) entry which is preliminary data.</text>
</comment>
<keyword evidence="5" id="KW-1133">Transmembrane helix</keyword>
<evidence type="ECO:0000313" key="7">
    <source>
        <dbReference type="EMBL" id="CAL4069519.1"/>
    </source>
</evidence>
<dbReference type="GO" id="GO:0008305">
    <property type="term" value="C:integrin complex"/>
    <property type="evidence" value="ECO:0007669"/>
    <property type="project" value="TreeGrafter"/>
</dbReference>
<keyword evidence="8" id="KW-1185">Reference proteome</keyword>
<dbReference type="GO" id="GO:0007157">
    <property type="term" value="P:heterophilic cell-cell adhesion via plasma membrane cell adhesion molecules"/>
    <property type="evidence" value="ECO:0007669"/>
    <property type="project" value="UniProtKB-ARBA"/>
</dbReference>
<evidence type="ECO:0000256" key="3">
    <source>
        <dbReference type="ARBA" id="ARBA00023136"/>
    </source>
</evidence>
<protein>
    <recommendedName>
        <fullName evidence="6">Integrin alpha third immunoglobulin-like domain-containing protein</fullName>
    </recommendedName>
</protein>
<dbReference type="PANTHER" id="PTHR23220:SF133">
    <property type="entry name" value="INTEGRIN ALPHA-PS2"/>
    <property type="match status" value="1"/>
</dbReference>
<dbReference type="PANTHER" id="PTHR23220">
    <property type="entry name" value="INTEGRIN ALPHA"/>
    <property type="match status" value="1"/>
</dbReference>
<keyword evidence="4" id="KW-0325">Glycoprotein</keyword>
<reference evidence="7 8" key="1">
    <citation type="submission" date="2024-05" db="EMBL/GenBank/DDBJ databases">
        <authorList>
            <person name="Wallberg A."/>
        </authorList>
    </citation>
    <scope>NUCLEOTIDE SEQUENCE [LARGE SCALE GENOMIC DNA]</scope>
</reference>
<feature type="non-terminal residue" evidence="7">
    <location>
        <position position="1"/>
    </location>
</feature>
<organism evidence="7 8">
    <name type="scientific">Meganyctiphanes norvegica</name>
    <name type="common">Northern krill</name>
    <name type="synonym">Thysanopoda norvegica</name>
    <dbReference type="NCBI Taxonomy" id="48144"/>
    <lineage>
        <taxon>Eukaryota</taxon>
        <taxon>Metazoa</taxon>
        <taxon>Ecdysozoa</taxon>
        <taxon>Arthropoda</taxon>
        <taxon>Crustacea</taxon>
        <taxon>Multicrustacea</taxon>
        <taxon>Malacostraca</taxon>
        <taxon>Eumalacostraca</taxon>
        <taxon>Eucarida</taxon>
        <taxon>Euphausiacea</taxon>
        <taxon>Euphausiidae</taxon>
        <taxon>Meganyctiphanes</taxon>
    </lineage>
</organism>
<dbReference type="GO" id="GO:0009897">
    <property type="term" value="C:external side of plasma membrane"/>
    <property type="evidence" value="ECO:0007669"/>
    <property type="project" value="TreeGrafter"/>
</dbReference>
<sequence length="371" mass="40145">VPLTLHFRYSGADVLKFLSEGGKLHLDMEVKSSSEDIHPGDNTLLLPFDVHADSQLIITSYSLPEMAPVVNKTWDWAQLHHAENNKIGVPTQALGPHIQHKTTLVNKGPATIYNAQVTLEVPLTLEGFPLLYVVEAITTQGPVSCIGPTINPLNLTVLQDWKPETTHNTLATTMKKRKREVRFTERPHKIRRSGTVDDDTSSSSVAASAAAVAASEPAALVSAKRIDCSIPEYCQQISCEVNLLEPGETATLSLASYVVAATLQKFSWRDGKQFTIASTATAKVDQPGGRVNIVGNQATAFTFVTFSGQQESLGIHQVAWWVYLLAVIVGAMIIVIIMVILTKAGFFVRHRPPGVSANDTVSTPGASNSTQ</sequence>
<evidence type="ECO:0000256" key="5">
    <source>
        <dbReference type="SAM" id="Phobius"/>
    </source>
</evidence>
<dbReference type="InterPro" id="IPR032695">
    <property type="entry name" value="Integrin_dom_sf"/>
</dbReference>
<dbReference type="GO" id="GO:0007160">
    <property type="term" value="P:cell-matrix adhesion"/>
    <property type="evidence" value="ECO:0007669"/>
    <property type="project" value="TreeGrafter"/>
</dbReference>